<comment type="similarity">
    <text evidence="2">Belongs to the PpiC/parvulin rotamase family.</text>
</comment>
<dbReference type="EC" id="5.2.1.8" evidence="3"/>
<evidence type="ECO:0000256" key="5">
    <source>
        <dbReference type="ARBA" id="ARBA00023235"/>
    </source>
</evidence>
<evidence type="ECO:0000313" key="9">
    <source>
        <dbReference type="EMBL" id="MFC4622917.1"/>
    </source>
</evidence>
<dbReference type="PROSITE" id="PS01096">
    <property type="entry name" value="PPIC_PPIASE_1"/>
    <property type="match status" value="1"/>
</dbReference>
<dbReference type="Proteomes" id="UP001595967">
    <property type="component" value="Unassembled WGS sequence"/>
</dbReference>
<dbReference type="EMBL" id="JBHSEW010000010">
    <property type="protein sequence ID" value="MFC4622917.1"/>
    <property type="molecule type" value="Genomic_DNA"/>
</dbReference>
<dbReference type="InterPro" id="IPR050245">
    <property type="entry name" value="PrsA_foldase"/>
</dbReference>
<evidence type="ECO:0000256" key="6">
    <source>
        <dbReference type="PROSITE-ProRule" id="PRU00278"/>
    </source>
</evidence>
<keyword evidence="4 6" id="KW-0697">Rotamase</keyword>
<evidence type="ECO:0000256" key="1">
    <source>
        <dbReference type="ARBA" id="ARBA00000971"/>
    </source>
</evidence>
<feature type="domain" description="PpiC" evidence="8">
    <location>
        <begin position="132"/>
        <end position="224"/>
    </location>
</feature>
<dbReference type="PROSITE" id="PS50198">
    <property type="entry name" value="PPIC_PPIASE_2"/>
    <property type="match status" value="1"/>
</dbReference>
<dbReference type="Gene3D" id="3.10.50.40">
    <property type="match status" value="1"/>
</dbReference>
<organism evidence="9 10">
    <name type="scientific">Comamonas nitrativorans</name>
    <dbReference type="NCBI Taxonomy" id="108437"/>
    <lineage>
        <taxon>Bacteria</taxon>
        <taxon>Pseudomonadati</taxon>
        <taxon>Pseudomonadota</taxon>
        <taxon>Betaproteobacteria</taxon>
        <taxon>Burkholderiales</taxon>
        <taxon>Comamonadaceae</taxon>
        <taxon>Comamonas</taxon>
    </lineage>
</organism>
<comment type="catalytic activity">
    <reaction evidence="1">
        <text>[protein]-peptidylproline (omega=180) = [protein]-peptidylproline (omega=0)</text>
        <dbReference type="Rhea" id="RHEA:16237"/>
        <dbReference type="Rhea" id="RHEA-COMP:10747"/>
        <dbReference type="Rhea" id="RHEA-COMP:10748"/>
        <dbReference type="ChEBI" id="CHEBI:83833"/>
        <dbReference type="ChEBI" id="CHEBI:83834"/>
        <dbReference type="EC" id="5.2.1.8"/>
    </reaction>
</comment>
<evidence type="ECO:0000256" key="4">
    <source>
        <dbReference type="ARBA" id="ARBA00023110"/>
    </source>
</evidence>
<keyword evidence="7" id="KW-0732">Signal</keyword>
<dbReference type="Gene3D" id="1.10.8.1040">
    <property type="match status" value="1"/>
</dbReference>
<evidence type="ECO:0000256" key="2">
    <source>
        <dbReference type="ARBA" id="ARBA00007656"/>
    </source>
</evidence>
<dbReference type="GO" id="GO:0003755">
    <property type="term" value="F:peptidyl-prolyl cis-trans isomerase activity"/>
    <property type="evidence" value="ECO:0007669"/>
    <property type="project" value="UniProtKB-EC"/>
</dbReference>
<dbReference type="SUPFAM" id="SSF109998">
    <property type="entry name" value="Triger factor/SurA peptide-binding domain-like"/>
    <property type="match status" value="1"/>
</dbReference>
<feature type="chain" id="PRO_5047225039" description="peptidylprolyl isomerase" evidence="7">
    <location>
        <begin position="25"/>
        <end position="263"/>
    </location>
</feature>
<comment type="caution">
    <text evidence="9">The sequence shown here is derived from an EMBL/GenBank/DDBJ whole genome shotgun (WGS) entry which is preliminary data.</text>
</comment>
<feature type="signal peptide" evidence="7">
    <location>
        <begin position="1"/>
        <end position="24"/>
    </location>
</feature>
<sequence>MQKRILTQIAAATLFGMAALGASAQNIAVVNGKPVPAERLQLLKQQIEERSGRELPAEMDAQLKEEVIAREIFMQEAARRGLDRSKEYKQNMEMARQTILIRELFLDFEKSNPVTDADIQAEYDKFVAGNGGKEYRASHILVETEDEAKALIADIKAGKKKFADAAKKASKDPGSGAQGGDLGWADPSSFVPEFSEAMTHLNKGAMTDTPVKTQFGWHIIRVEETRDAKVPALEDVKPQIKQELEQQKMGKFQEELRGKAKVE</sequence>
<dbReference type="Pfam" id="PF00639">
    <property type="entry name" value="Rotamase"/>
    <property type="match status" value="1"/>
</dbReference>
<proteinExistence type="inferred from homology"/>
<dbReference type="SUPFAM" id="SSF54534">
    <property type="entry name" value="FKBP-like"/>
    <property type="match status" value="1"/>
</dbReference>
<dbReference type="InterPro" id="IPR023058">
    <property type="entry name" value="PPIase_PpiC_CS"/>
</dbReference>
<evidence type="ECO:0000313" key="10">
    <source>
        <dbReference type="Proteomes" id="UP001595967"/>
    </source>
</evidence>
<evidence type="ECO:0000256" key="7">
    <source>
        <dbReference type="SAM" id="SignalP"/>
    </source>
</evidence>
<name>A0ABV9H031_9BURK</name>
<keyword evidence="5 6" id="KW-0413">Isomerase</keyword>
<evidence type="ECO:0000259" key="8">
    <source>
        <dbReference type="PROSITE" id="PS50198"/>
    </source>
</evidence>
<gene>
    <name evidence="9" type="ORF">ACFO3A_11915</name>
</gene>
<dbReference type="InterPro" id="IPR027304">
    <property type="entry name" value="Trigger_fact/SurA_dom_sf"/>
</dbReference>
<evidence type="ECO:0000256" key="3">
    <source>
        <dbReference type="ARBA" id="ARBA00013194"/>
    </source>
</evidence>
<keyword evidence="10" id="KW-1185">Reference proteome</keyword>
<dbReference type="InterPro" id="IPR046357">
    <property type="entry name" value="PPIase_dom_sf"/>
</dbReference>
<reference evidence="10" key="1">
    <citation type="journal article" date="2019" name="Int. J. Syst. Evol. Microbiol.">
        <title>The Global Catalogue of Microorganisms (GCM) 10K type strain sequencing project: providing services to taxonomists for standard genome sequencing and annotation.</title>
        <authorList>
            <consortium name="The Broad Institute Genomics Platform"/>
            <consortium name="The Broad Institute Genome Sequencing Center for Infectious Disease"/>
            <person name="Wu L."/>
            <person name="Ma J."/>
        </authorList>
    </citation>
    <scope>NUCLEOTIDE SEQUENCE [LARGE SCALE GENOMIC DNA]</scope>
    <source>
        <strain evidence="10">JCM 11650</strain>
    </source>
</reference>
<dbReference type="PANTHER" id="PTHR47245">
    <property type="entry name" value="PEPTIDYLPROLYL ISOMERASE"/>
    <property type="match status" value="1"/>
</dbReference>
<dbReference type="RefSeq" id="WP_377726584.1">
    <property type="nucleotide sequence ID" value="NZ_JBHSEW010000010.1"/>
</dbReference>
<dbReference type="PANTHER" id="PTHR47245:SF2">
    <property type="entry name" value="PEPTIDYL-PROLYL CIS-TRANS ISOMERASE HP_0175-RELATED"/>
    <property type="match status" value="1"/>
</dbReference>
<accession>A0ABV9H031</accession>
<protein>
    <recommendedName>
        <fullName evidence="3">peptidylprolyl isomerase</fullName>
        <ecNumber evidence="3">5.2.1.8</ecNumber>
    </recommendedName>
</protein>
<dbReference type="InterPro" id="IPR000297">
    <property type="entry name" value="PPIase_PpiC"/>
</dbReference>